<organism evidence="3 4">
    <name type="scientific">Ramlibacter aurantiacus</name>
    <dbReference type="NCBI Taxonomy" id="2801330"/>
    <lineage>
        <taxon>Bacteria</taxon>
        <taxon>Pseudomonadati</taxon>
        <taxon>Pseudomonadota</taxon>
        <taxon>Betaproteobacteria</taxon>
        <taxon>Burkholderiales</taxon>
        <taxon>Comamonadaceae</taxon>
        <taxon>Ramlibacter</taxon>
    </lineage>
</organism>
<comment type="caution">
    <text evidence="3">The sequence shown here is derived from an EMBL/GenBank/DDBJ whole genome shotgun (WGS) entry which is preliminary data.</text>
</comment>
<name>A0A936ZRB1_9BURK</name>
<dbReference type="Pfam" id="PF06812">
    <property type="entry name" value="ImpA_N"/>
    <property type="match status" value="1"/>
</dbReference>
<evidence type="ECO:0000256" key="1">
    <source>
        <dbReference type="SAM" id="MobiDB-lite"/>
    </source>
</evidence>
<feature type="region of interest" description="Disordered" evidence="1">
    <location>
        <begin position="358"/>
        <end position="397"/>
    </location>
</feature>
<dbReference type="InterPro" id="IPR010657">
    <property type="entry name" value="ImpA_N"/>
</dbReference>
<feature type="domain" description="ImpA N-terminal" evidence="2">
    <location>
        <begin position="141"/>
        <end position="250"/>
    </location>
</feature>
<proteinExistence type="predicted"/>
<feature type="compositionally biased region" description="Low complexity" evidence="1">
    <location>
        <begin position="375"/>
        <end position="394"/>
    </location>
</feature>
<dbReference type="PANTHER" id="PTHR37951">
    <property type="entry name" value="CYTOPLASMIC PROTEIN-RELATED"/>
    <property type="match status" value="1"/>
</dbReference>
<reference evidence="3" key="1">
    <citation type="submission" date="2021-01" db="EMBL/GenBank/DDBJ databases">
        <title>Ramlibacter sp. strain AW1 16S ribosomal RNA gene Genome sequencing and assembly.</title>
        <authorList>
            <person name="Kang M."/>
        </authorList>
    </citation>
    <scope>NUCLEOTIDE SEQUENCE</scope>
    <source>
        <strain evidence="3">AW1</strain>
    </source>
</reference>
<evidence type="ECO:0000313" key="3">
    <source>
        <dbReference type="EMBL" id="MBL0419610.1"/>
    </source>
</evidence>
<evidence type="ECO:0000313" key="4">
    <source>
        <dbReference type="Proteomes" id="UP000613011"/>
    </source>
</evidence>
<dbReference type="NCBIfam" id="TIGR03363">
    <property type="entry name" value="VI_chp_8"/>
    <property type="match status" value="1"/>
</dbReference>
<dbReference type="Proteomes" id="UP000613011">
    <property type="component" value="Unassembled WGS sequence"/>
</dbReference>
<dbReference type="PANTHER" id="PTHR37951:SF1">
    <property type="entry name" value="TYPE VI SECRETION SYSTEM COMPONENT TSSA1"/>
    <property type="match status" value="1"/>
</dbReference>
<dbReference type="EMBL" id="JAEQNA010000001">
    <property type="protein sequence ID" value="MBL0419610.1"/>
    <property type="molecule type" value="Genomic_DNA"/>
</dbReference>
<accession>A0A936ZRB1</accession>
<feature type="region of interest" description="Disordered" evidence="1">
    <location>
        <begin position="1"/>
        <end position="29"/>
    </location>
</feature>
<sequence>MNAAQATPVHAPRPPAATGHARTFRQTNGSVTRRRIDLEFRSNSSLDKAFRNAVSAVRDPIAWPSFKVLAGGLPNTYHAPDQEVQDVRSRSLVPQALPGAGTRWSAVLVDHRSLIGKQDPMDEDLKPLVDSLLQPLPGTGGPCGPDLELEPDFQQLERAAQGKPETQFSEAVPPNWKDVQQRAESVLARSRDLRAAVLWVRAVVSQQGFPALEPGLALVEGLLGRFWDHLHPLPDDGDPYARMNALALLAEPGALLGDLRRSTFFNLPGIGELRTRDIEVGLRLMPPRTGEAPLAREQLSDMLRDATGAQPSLREASRGALARLQAIAGMAASHATADTPPPDWKALQKLLEGTESLMPQEPSLPAGTLPADSGQEQAQAHAAAFDGAPSAGASRLASGVRSREDAVRAIDMICDYLERAEPTNPAPLFLRRARRLISHSFLQLVKELAPEALPEVARVVGVNPDSVSIDDGSESRA</sequence>
<dbReference type="AlphaFoldDB" id="A0A936ZRB1"/>
<evidence type="ECO:0000259" key="2">
    <source>
        <dbReference type="Pfam" id="PF06812"/>
    </source>
</evidence>
<keyword evidence="4" id="KW-1185">Reference proteome</keyword>
<gene>
    <name evidence="3" type="primary">tssA</name>
    <name evidence="3" type="ORF">JI739_04530</name>
</gene>
<dbReference type="InterPro" id="IPR017740">
    <property type="entry name" value="TssA-like"/>
</dbReference>
<dbReference type="RefSeq" id="WP_201682624.1">
    <property type="nucleotide sequence ID" value="NZ_JAEQNA010000001.1"/>
</dbReference>
<protein>
    <submittedName>
        <fullName evidence="3">Type VI secretion system protein TssA</fullName>
    </submittedName>
</protein>